<accession>A0ABT1RPW2</accession>
<evidence type="ECO:0000313" key="3">
    <source>
        <dbReference type="Proteomes" id="UP001524502"/>
    </source>
</evidence>
<dbReference type="Proteomes" id="UP001524502">
    <property type="component" value="Unassembled WGS sequence"/>
</dbReference>
<protein>
    <submittedName>
        <fullName evidence="2">MarR family winged helix-turn-helix transcriptional regulator</fullName>
    </submittedName>
</protein>
<dbReference type="InterPro" id="IPR036390">
    <property type="entry name" value="WH_DNA-bd_sf"/>
</dbReference>
<organism evidence="2 3">
    <name type="scientific">Anaerovorax odorimutans</name>
    <dbReference type="NCBI Taxonomy" id="109327"/>
    <lineage>
        <taxon>Bacteria</taxon>
        <taxon>Bacillati</taxon>
        <taxon>Bacillota</taxon>
        <taxon>Clostridia</taxon>
        <taxon>Peptostreptococcales</taxon>
        <taxon>Anaerovoracaceae</taxon>
        <taxon>Anaerovorax</taxon>
    </lineage>
</organism>
<dbReference type="PANTHER" id="PTHR33164:SF43">
    <property type="entry name" value="HTH-TYPE TRANSCRIPTIONAL REPRESSOR YETL"/>
    <property type="match status" value="1"/>
</dbReference>
<dbReference type="RefSeq" id="WP_256132425.1">
    <property type="nucleotide sequence ID" value="NZ_JANFXK010000011.1"/>
</dbReference>
<dbReference type="InterPro" id="IPR036388">
    <property type="entry name" value="WH-like_DNA-bd_sf"/>
</dbReference>
<dbReference type="InterPro" id="IPR039422">
    <property type="entry name" value="MarR/SlyA-like"/>
</dbReference>
<comment type="caution">
    <text evidence="2">The sequence shown here is derived from an EMBL/GenBank/DDBJ whole genome shotgun (WGS) entry which is preliminary data.</text>
</comment>
<sequence length="148" mass="17402">MCLRDQIRQYYDFWFGASQIYEEWAKSHGLTSNTLFVLYTIDEYSGRCTQQIICERLLLPKQTTSSILAELQAQGYIKKEPSSEDRRSKIVSFTEKGRQYAENILKQLYRFEEKALSGMTVGERTDMLENCSKFLQQLQNSIQLKEEK</sequence>
<dbReference type="PANTHER" id="PTHR33164">
    <property type="entry name" value="TRANSCRIPTIONAL REGULATOR, MARR FAMILY"/>
    <property type="match status" value="1"/>
</dbReference>
<reference evidence="2 3" key="1">
    <citation type="submission" date="2022-06" db="EMBL/GenBank/DDBJ databases">
        <title>Isolation of gut microbiota from human fecal samples.</title>
        <authorList>
            <person name="Pamer E.G."/>
            <person name="Barat B."/>
            <person name="Waligurski E."/>
            <person name="Medina S."/>
            <person name="Paddock L."/>
            <person name="Mostad J."/>
        </authorList>
    </citation>
    <scope>NUCLEOTIDE SEQUENCE [LARGE SCALE GENOMIC DNA]</scope>
    <source>
        <strain evidence="2 3">SL.3.17</strain>
    </source>
</reference>
<proteinExistence type="predicted"/>
<dbReference type="InterPro" id="IPR000835">
    <property type="entry name" value="HTH_MarR-typ"/>
</dbReference>
<keyword evidence="3" id="KW-1185">Reference proteome</keyword>
<gene>
    <name evidence="2" type="ORF">NE619_10915</name>
</gene>
<dbReference type="Pfam" id="PF12802">
    <property type="entry name" value="MarR_2"/>
    <property type="match status" value="1"/>
</dbReference>
<dbReference type="PROSITE" id="PS50995">
    <property type="entry name" value="HTH_MARR_2"/>
    <property type="match status" value="1"/>
</dbReference>
<name>A0ABT1RPW2_9FIRM</name>
<dbReference type="PRINTS" id="PR00598">
    <property type="entry name" value="HTHMARR"/>
</dbReference>
<evidence type="ECO:0000259" key="1">
    <source>
        <dbReference type="PROSITE" id="PS50995"/>
    </source>
</evidence>
<feature type="domain" description="HTH marR-type" evidence="1">
    <location>
        <begin position="1"/>
        <end position="136"/>
    </location>
</feature>
<dbReference type="SUPFAM" id="SSF46785">
    <property type="entry name" value="Winged helix' DNA-binding domain"/>
    <property type="match status" value="1"/>
</dbReference>
<evidence type="ECO:0000313" key="2">
    <source>
        <dbReference type="EMBL" id="MCQ4637233.1"/>
    </source>
</evidence>
<dbReference type="SMART" id="SM00347">
    <property type="entry name" value="HTH_MARR"/>
    <property type="match status" value="1"/>
</dbReference>
<dbReference type="Gene3D" id="1.10.10.10">
    <property type="entry name" value="Winged helix-like DNA-binding domain superfamily/Winged helix DNA-binding domain"/>
    <property type="match status" value="1"/>
</dbReference>
<dbReference type="EMBL" id="JANFXK010000011">
    <property type="protein sequence ID" value="MCQ4637233.1"/>
    <property type="molecule type" value="Genomic_DNA"/>
</dbReference>